<feature type="domain" description="SWIM-type" evidence="3">
    <location>
        <begin position="52"/>
        <end position="85"/>
    </location>
</feature>
<organism evidence="4 5">
    <name type="scientific">Solitalea agri</name>
    <dbReference type="NCBI Taxonomy" id="2953739"/>
    <lineage>
        <taxon>Bacteria</taxon>
        <taxon>Pseudomonadati</taxon>
        <taxon>Bacteroidota</taxon>
        <taxon>Sphingobacteriia</taxon>
        <taxon>Sphingobacteriales</taxon>
        <taxon>Sphingobacteriaceae</taxon>
        <taxon>Solitalea</taxon>
    </lineage>
</organism>
<evidence type="ECO:0000313" key="4">
    <source>
        <dbReference type="EMBL" id="MCO4294222.1"/>
    </source>
</evidence>
<dbReference type="Pfam" id="PF04434">
    <property type="entry name" value="SWIM"/>
    <property type="match status" value="1"/>
</dbReference>
<dbReference type="AlphaFoldDB" id="A0A9X2F3U9"/>
<evidence type="ECO:0000256" key="1">
    <source>
        <dbReference type="PROSITE-ProRule" id="PRU00325"/>
    </source>
</evidence>
<evidence type="ECO:0000256" key="2">
    <source>
        <dbReference type="SAM" id="MobiDB-lite"/>
    </source>
</evidence>
<comment type="caution">
    <text evidence="4">The sequence shown here is derived from an EMBL/GenBank/DDBJ whole genome shotgun (WGS) entry which is preliminary data.</text>
</comment>
<reference evidence="4" key="1">
    <citation type="submission" date="2022-06" db="EMBL/GenBank/DDBJ databases">
        <title>Solitalea sp. MAHUQ-68 isolated from rhizospheric soil.</title>
        <authorList>
            <person name="Huq M.A."/>
        </authorList>
    </citation>
    <scope>NUCLEOTIDE SEQUENCE</scope>
    <source>
        <strain evidence="4">MAHUQ-68</strain>
    </source>
</reference>
<dbReference type="InterPro" id="IPR007527">
    <property type="entry name" value="Znf_SWIM"/>
</dbReference>
<dbReference type="GO" id="GO:0008270">
    <property type="term" value="F:zinc ion binding"/>
    <property type="evidence" value="ECO:0007669"/>
    <property type="project" value="UniProtKB-KW"/>
</dbReference>
<keyword evidence="1" id="KW-0863">Zinc-finger</keyword>
<gene>
    <name evidence="4" type="ORF">NF867_15280</name>
</gene>
<proteinExistence type="predicted"/>
<dbReference type="Proteomes" id="UP001155182">
    <property type="component" value="Unassembled WGS sequence"/>
</dbReference>
<evidence type="ECO:0000313" key="5">
    <source>
        <dbReference type="Proteomes" id="UP001155182"/>
    </source>
</evidence>
<feature type="region of interest" description="Disordered" evidence="2">
    <location>
        <begin position="114"/>
        <end position="136"/>
    </location>
</feature>
<keyword evidence="5" id="KW-1185">Reference proteome</keyword>
<protein>
    <submittedName>
        <fullName evidence="4">SWIM zinc finger family protein</fullName>
    </submittedName>
</protein>
<dbReference type="RefSeq" id="WP_252589252.1">
    <property type="nucleotide sequence ID" value="NZ_JAMWYS010000053.1"/>
</dbReference>
<dbReference type="PROSITE" id="PS50966">
    <property type="entry name" value="ZF_SWIM"/>
    <property type="match status" value="1"/>
</dbReference>
<keyword evidence="1" id="KW-0479">Metal-binding</keyword>
<dbReference type="EMBL" id="JAMWYS010000053">
    <property type="protein sequence ID" value="MCO4294222.1"/>
    <property type="molecule type" value="Genomic_DNA"/>
</dbReference>
<evidence type="ECO:0000259" key="3">
    <source>
        <dbReference type="PROSITE" id="PS50966"/>
    </source>
</evidence>
<keyword evidence="1" id="KW-0862">Zinc</keyword>
<sequence length="435" mass="49603">MQFTIEQINKLAPDDASAKAGRGLAINSKWQLRCVHDKALWGDCQGSGKTPYRTIVDLTNLAFKCSCPSRKFPCKHGLGLLFLYTDNPSVFSAETELAPHVAEWIDKRVTKAESKPATEKIPNEQTQQKRVESREKKVTDGIAEMRMWLKDVIRTGIINVPQNPYQFNQNIIARMVDSQAGGLANQLRRINQINFYKEGWQKALTKQLSRIYLLTESYNNIQSLPVELQSDIRTLIGWNTAKQEVLATAGVKDEWLVLAITLEEENNLKTERIWLYGIETKKYALILNFYVGAQTQAHAYIVGGTIKGELVYYPSQMPLRALFKDPVEIKSSFQIPSINQNIQELLNEVSIQLSQNPFADQVPYILNPVKVYFEKEQWLIVDNEGKILPLNNNTAECWTILAITRGKHLNGFGIYENEAFKLLSLWQDNQYNSIS</sequence>
<name>A0A9X2F3U9_9SPHI</name>
<accession>A0A9X2F3U9</accession>